<accession>A0A4S3JLA4</accession>
<evidence type="ECO:0000313" key="1">
    <source>
        <dbReference type="EMBL" id="THC95448.1"/>
    </source>
</evidence>
<dbReference type="AlphaFoldDB" id="A0A4S3JLA4"/>
<dbReference type="Proteomes" id="UP000308092">
    <property type="component" value="Unassembled WGS sequence"/>
</dbReference>
<reference evidence="1 2" key="1">
    <citation type="submission" date="2019-03" db="EMBL/GenBank/DDBJ databases">
        <title>The genome sequence of a newly discovered highly antifungal drug resistant Aspergillus species, Aspergillus tanneri NIH 1004.</title>
        <authorList>
            <person name="Mounaud S."/>
            <person name="Singh I."/>
            <person name="Joardar V."/>
            <person name="Pakala S."/>
            <person name="Pakala S."/>
            <person name="Venepally P."/>
            <person name="Hoover J."/>
            <person name="Nierman W."/>
            <person name="Chung J."/>
            <person name="Losada L."/>
        </authorList>
    </citation>
    <scope>NUCLEOTIDE SEQUENCE [LARGE SCALE GENOMIC DNA]</scope>
    <source>
        <strain evidence="1 2">NIH1004</strain>
    </source>
</reference>
<dbReference type="EMBL" id="SOSA01000157">
    <property type="protein sequence ID" value="THC95448.1"/>
    <property type="molecule type" value="Genomic_DNA"/>
</dbReference>
<protein>
    <submittedName>
        <fullName evidence="1">Uncharacterized protein</fullName>
    </submittedName>
</protein>
<proteinExistence type="predicted"/>
<sequence>MLIVLDVASWYRAAVEGLLAEAEINRYVDYTLVLRGIEVEQRVVSVEE</sequence>
<keyword evidence="2" id="KW-1185">Reference proteome</keyword>
<comment type="caution">
    <text evidence="1">The sequence shown here is derived from an EMBL/GenBank/DDBJ whole genome shotgun (WGS) entry which is preliminary data.</text>
</comment>
<dbReference type="VEuPathDB" id="FungiDB:EYZ11_005090"/>
<evidence type="ECO:0000313" key="2">
    <source>
        <dbReference type="Proteomes" id="UP000308092"/>
    </source>
</evidence>
<name>A0A4S3JLA4_9EURO</name>
<organism evidence="1 2">
    <name type="scientific">Aspergillus tanneri</name>
    <dbReference type="NCBI Taxonomy" id="1220188"/>
    <lineage>
        <taxon>Eukaryota</taxon>
        <taxon>Fungi</taxon>
        <taxon>Dikarya</taxon>
        <taxon>Ascomycota</taxon>
        <taxon>Pezizomycotina</taxon>
        <taxon>Eurotiomycetes</taxon>
        <taxon>Eurotiomycetidae</taxon>
        <taxon>Eurotiales</taxon>
        <taxon>Aspergillaceae</taxon>
        <taxon>Aspergillus</taxon>
        <taxon>Aspergillus subgen. Circumdati</taxon>
    </lineage>
</organism>
<gene>
    <name evidence="1" type="ORF">EYZ11_005090</name>
</gene>